<proteinExistence type="predicted"/>
<gene>
    <name evidence="2" type="ORF">KA717_39950</name>
</gene>
<name>A0A977KWZ9_9CYAN</name>
<dbReference type="Proteomes" id="UP001065613">
    <property type="component" value="Chromosome"/>
</dbReference>
<evidence type="ECO:0000313" key="2">
    <source>
        <dbReference type="EMBL" id="UXE61433.1"/>
    </source>
</evidence>
<dbReference type="AlphaFoldDB" id="A0A977KWZ9"/>
<organism evidence="2">
    <name type="scientific">Woronichinia naegeliana WA131</name>
    <dbReference type="NCBI Taxonomy" id="2824559"/>
    <lineage>
        <taxon>Bacteria</taxon>
        <taxon>Bacillati</taxon>
        <taxon>Cyanobacteriota</taxon>
        <taxon>Cyanophyceae</taxon>
        <taxon>Synechococcales</taxon>
        <taxon>Coelosphaeriaceae</taxon>
        <taxon>Woronichinia</taxon>
    </lineage>
</organism>
<keyword evidence="1" id="KW-0732">Signal</keyword>
<sequence>MKNLMPGTITAFVLLSLGLGLAPQAAFAQTMNGLIQKGGQNCKMKAVEQFSVPMSDVSVSLGETFKESIDKGDIDLKDIKKNGLSFNWVVTRDGKKTDGYCNTDGKGNVTEFKQ</sequence>
<feature type="chain" id="PRO_5037677068" evidence="1">
    <location>
        <begin position="29"/>
        <end position="114"/>
    </location>
</feature>
<evidence type="ECO:0000256" key="1">
    <source>
        <dbReference type="SAM" id="SignalP"/>
    </source>
</evidence>
<feature type="signal peptide" evidence="1">
    <location>
        <begin position="1"/>
        <end position="28"/>
    </location>
</feature>
<protein>
    <submittedName>
        <fullName evidence="2">Uncharacterized protein</fullName>
    </submittedName>
</protein>
<reference evidence="2" key="1">
    <citation type="submission" date="2021-04" db="EMBL/GenBank/DDBJ databases">
        <title>Genome sequence of Woronichinia naegeliana from Washington state freshwater lake bloom.</title>
        <authorList>
            <person name="Dreher T.W."/>
        </authorList>
    </citation>
    <scope>NUCLEOTIDE SEQUENCE</scope>
    <source>
        <strain evidence="2">WA131</strain>
    </source>
</reference>
<dbReference type="EMBL" id="CP073041">
    <property type="protein sequence ID" value="UXE61433.1"/>
    <property type="molecule type" value="Genomic_DNA"/>
</dbReference>
<dbReference type="KEGG" id="wna:KA717_39950"/>
<accession>A0A977KWZ9</accession>